<dbReference type="SUPFAM" id="SSF50129">
    <property type="entry name" value="GroES-like"/>
    <property type="match status" value="1"/>
</dbReference>
<reference evidence="2" key="1">
    <citation type="submission" date="2021-04" db="EMBL/GenBank/DDBJ databases">
        <title>Genomic sequence of Actinosynnema pretiosum subsp. pretiosum ATCC 31280 (C-14919).</title>
        <authorList>
            <person name="Bai L."/>
            <person name="Wang X."/>
            <person name="Xiao Y."/>
        </authorList>
    </citation>
    <scope>NUCLEOTIDE SEQUENCE</scope>
    <source>
        <strain evidence="2">ATCC 31280</strain>
    </source>
</reference>
<dbReference type="InterPro" id="IPR013154">
    <property type="entry name" value="ADH-like_N"/>
</dbReference>
<dbReference type="InterPro" id="IPR020843">
    <property type="entry name" value="ER"/>
</dbReference>
<accession>A0AA45L7E3</accession>
<evidence type="ECO:0000313" key="3">
    <source>
        <dbReference type="Proteomes" id="UP000677152"/>
    </source>
</evidence>
<dbReference type="PANTHER" id="PTHR43482">
    <property type="entry name" value="PROTEIN AST1-RELATED"/>
    <property type="match status" value="1"/>
</dbReference>
<name>A0AA45L7E3_9PSEU</name>
<dbReference type="Pfam" id="PF08240">
    <property type="entry name" value="ADH_N"/>
    <property type="match status" value="1"/>
</dbReference>
<dbReference type="GO" id="GO:0016491">
    <property type="term" value="F:oxidoreductase activity"/>
    <property type="evidence" value="ECO:0007669"/>
    <property type="project" value="InterPro"/>
</dbReference>
<sequence>MRALVVDHAEDGPIRLAEVAEPEPAPHECLVAVSHIGLNPCDLEHAGRRPGGSVHGRDASGVVVAAAADGSGPAVGSRVAVGRAWGAWAERVAVDARLLAVVPDGVDLADAAALGVAGTTALRVLRTRSVLGREVLVTGASGGVGRFAVQLGALAGARVSALVGAARRVEGLRGLGASWAGVLADLRGEFDLVVDTVGGPQLADVWERVAPGGDLRLVGVASGERTVFGPGELFALGPARTISTFGGELPGVAEELAVLLDLMARGRLSAEVGLRGDWHELRGAAMALFAREVRGKVVLDVF</sequence>
<dbReference type="SUPFAM" id="SSF51735">
    <property type="entry name" value="NAD(P)-binding Rossmann-fold domains"/>
    <property type="match status" value="1"/>
</dbReference>
<dbReference type="PANTHER" id="PTHR43482:SF1">
    <property type="entry name" value="PROTEIN AST1-RELATED"/>
    <property type="match status" value="1"/>
</dbReference>
<organism evidence="2 3">
    <name type="scientific">Actinosynnema pretiosum subsp. pretiosum</name>
    <dbReference type="NCBI Taxonomy" id="103721"/>
    <lineage>
        <taxon>Bacteria</taxon>
        <taxon>Bacillati</taxon>
        <taxon>Actinomycetota</taxon>
        <taxon>Actinomycetes</taxon>
        <taxon>Pseudonocardiales</taxon>
        <taxon>Pseudonocardiaceae</taxon>
        <taxon>Actinosynnema</taxon>
    </lineage>
</organism>
<dbReference type="InterPro" id="IPR036291">
    <property type="entry name" value="NAD(P)-bd_dom_sf"/>
</dbReference>
<dbReference type="SMART" id="SM00829">
    <property type="entry name" value="PKS_ER"/>
    <property type="match status" value="1"/>
</dbReference>
<evidence type="ECO:0000313" key="2">
    <source>
        <dbReference type="EMBL" id="QUF04213.1"/>
    </source>
</evidence>
<dbReference type="Pfam" id="PF13602">
    <property type="entry name" value="ADH_zinc_N_2"/>
    <property type="match status" value="1"/>
</dbReference>
<dbReference type="InterPro" id="IPR052585">
    <property type="entry name" value="Lipid_raft_assoc_Zn_ADH"/>
</dbReference>
<gene>
    <name evidence="2" type="ORF">KCV87_33635</name>
</gene>
<dbReference type="CDD" id="cd08270">
    <property type="entry name" value="MDR4"/>
    <property type="match status" value="1"/>
</dbReference>
<dbReference type="EMBL" id="CP073249">
    <property type="protein sequence ID" value="QUF04213.1"/>
    <property type="molecule type" value="Genomic_DNA"/>
</dbReference>
<feature type="domain" description="Enoyl reductase (ER)" evidence="1">
    <location>
        <begin position="12"/>
        <end position="299"/>
    </location>
</feature>
<evidence type="ECO:0000259" key="1">
    <source>
        <dbReference type="SMART" id="SM00829"/>
    </source>
</evidence>
<dbReference type="Proteomes" id="UP000677152">
    <property type="component" value="Chromosome"/>
</dbReference>
<protein>
    <submittedName>
        <fullName evidence="2">Zinc-binding dehydrogenase</fullName>
    </submittedName>
</protein>
<dbReference type="InterPro" id="IPR011032">
    <property type="entry name" value="GroES-like_sf"/>
</dbReference>
<proteinExistence type="predicted"/>
<dbReference type="Gene3D" id="3.40.50.720">
    <property type="entry name" value="NAD(P)-binding Rossmann-like Domain"/>
    <property type="match status" value="1"/>
</dbReference>
<dbReference type="Gene3D" id="3.90.180.10">
    <property type="entry name" value="Medium-chain alcohol dehydrogenases, catalytic domain"/>
    <property type="match status" value="1"/>
</dbReference>
<dbReference type="AlphaFoldDB" id="A0AA45L7E3"/>